<keyword evidence="3" id="KW-1185">Reference proteome</keyword>
<dbReference type="KEGG" id="pic:PICST_67215"/>
<dbReference type="eggNOG" id="ENOG502QT3R">
    <property type="taxonomic scope" value="Eukaryota"/>
</dbReference>
<dbReference type="PANTHER" id="PTHR43194">
    <property type="entry name" value="HYDROLASE ALPHA/BETA FOLD FAMILY"/>
    <property type="match status" value="1"/>
</dbReference>
<accession>A3LQZ0</accession>
<dbReference type="Pfam" id="PF12697">
    <property type="entry name" value="Abhydrolase_6"/>
    <property type="match status" value="1"/>
</dbReference>
<dbReference type="RefSeq" id="XP_001383671.2">
    <property type="nucleotide sequence ID" value="XM_001383634.1"/>
</dbReference>
<dbReference type="FunCoup" id="A3LQZ0">
    <property type="interactions" value="41"/>
</dbReference>
<dbReference type="OMA" id="WFDNALD"/>
<dbReference type="InterPro" id="IPR000073">
    <property type="entry name" value="AB_hydrolase_1"/>
</dbReference>
<dbReference type="OrthoDB" id="94039at2759"/>
<sequence>MSYTLEKKVANAHFPRAPGSTLVSSERLNVVYNKYKSTTTIPADAIRFNFVFAHGTGMNKAIWHFHITQLFEWQAKSNGKIYIDTIVSVDAVGHGDSGVLNDGKLGWISRWDEGARDLLEVIRQEQASTGDLTNDLKSRNILVGHSMGGFSSLFAGFHEPNLVDSIVAVEPVLYANAKEIGKFAKRFAMIGSMLVDEFASYKDYEDFFKVYSFYKNIDPRVMEDFIQDELLVVADPVSDKKSFKTKTSKAAQIAAYTSGMPSLIAGMDEYQHINVPITHVAGKTAKWNARETNPFFRGAIKPEYLVGVYDVEGGEHLLHAEQPDVMVKILQEHTTKRQVDYSKHLQEVPEFKFKGSKEKISEAEVEGKLLQGRFLELHGYGYKLPPKL</sequence>
<dbReference type="SUPFAM" id="SSF53474">
    <property type="entry name" value="alpha/beta-Hydrolases"/>
    <property type="match status" value="1"/>
</dbReference>
<dbReference type="GeneID" id="4837815"/>
<evidence type="ECO:0000259" key="1">
    <source>
        <dbReference type="Pfam" id="PF12697"/>
    </source>
</evidence>
<dbReference type="PANTHER" id="PTHR43194:SF2">
    <property type="entry name" value="PEROXISOMAL MEMBRANE PROTEIN LPX1"/>
    <property type="match status" value="1"/>
</dbReference>
<dbReference type="AlphaFoldDB" id="A3LQZ0"/>
<evidence type="ECO:0000313" key="3">
    <source>
        <dbReference type="Proteomes" id="UP000002258"/>
    </source>
</evidence>
<feature type="domain" description="AB hydrolase-1" evidence="1">
    <location>
        <begin position="50"/>
        <end position="328"/>
    </location>
</feature>
<name>A3LQZ0_PICST</name>
<dbReference type="InterPro" id="IPR029058">
    <property type="entry name" value="AB_hydrolase_fold"/>
</dbReference>
<protein>
    <recommendedName>
        <fullName evidence="1">AB hydrolase-1 domain-containing protein</fullName>
    </recommendedName>
</protein>
<gene>
    <name evidence="2" type="ORF">PICST_67215</name>
</gene>
<dbReference type="Proteomes" id="UP000002258">
    <property type="component" value="Chromosome 3"/>
</dbReference>
<organism evidence="2 3">
    <name type="scientific">Scheffersomyces stipitis (strain ATCC 58785 / CBS 6054 / NBRC 10063 / NRRL Y-11545)</name>
    <name type="common">Yeast</name>
    <name type="synonym">Pichia stipitis</name>
    <dbReference type="NCBI Taxonomy" id="322104"/>
    <lineage>
        <taxon>Eukaryota</taxon>
        <taxon>Fungi</taxon>
        <taxon>Dikarya</taxon>
        <taxon>Ascomycota</taxon>
        <taxon>Saccharomycotina</taxon>
        <taxon>Pichiomycetes</taxon>
        <taxon>Debaryomycetaceae</taxon>
        <taxon>Scheffersomyces</taxon>
    </lineage>
</organism>
<dbReference type="EMBL" id="CP000497">
    <property type="protein sequence ID" value="ABN65642.2"/>
    <property type="molecule type" value="Genomic_DNA"/>
</dbReference>
<dbReference type="HOGENOM" id="CLU_061432_0_0_1"/>
<dbReference type="STRING" id="322104.A3LQZ0"/>
<dbReference type="InterPro" id="IPR050228">
    <property type="entry name" value="Carboxylesterase_BioH"/>
</dbReference>
<dbReference type="InParanoid" id="A3LQZ0"/>
<reference evidence="2 3" key="1">
    <citation type="journal article" date="2007" name="Nat. Biotechnol.">
        <title>Genome sequence of the lignocellulose-bioconverting and xylose-fermenting yeast Pichia stipitis.</title>
        <authorList>
            <person name="Jeffries T.W."/>
            <person name="Grigoriev I.V."/>
            <person name="Grimwood J."/>
            <person name="Laplaza J.M."/>
            <person name="Aerts A."/>
            <person name="Salamov A."/>
            <person name="Schmutz J."/>
            <person name="Lindquist E."/>
            <person name="Dehal P."/>
            <person name="Shapiro H."/>
            <person name="Jin Y.S."/>
            <person name="Passoth V."/>
            <person name="Richardson P.M."/>
        </authorList>
    </citation>
    <scope>NUCLEOTIDE SEQUENCE [LARGE SCALE GENOMIC DNA]</scope>
    <source>
        <strain evidence="3">ATCC 58785 / CBS 6054 / NBRC 10063 / NRRL Y-11545</strain>
    </source>
</reference>
<dbReference type="Gene3D" id="3.40.50.1820">
    <property type="entry name" value="alpha/beta hydrolase"/>
    <property type="match status" value="1"/>
</dbReference>
<evidence type="ECO:0000313" key="2">
    <source>
        <dbReference type="EMBL" id="ABN65642.2"/>
    </source>
</evidence>
<proteinExistence type="predicted"/>